<organism evidence="1">
    <name type="scientific">Rhizophora mucronata</name>
    <name type="common">Asiatic mangrove</name>
    <dbReference type="NCBI Taxonomy" id="61149"/>
    <lineage>
        <taxon>Eukaryota</taxon>
        <taxon>Viridiplantae</taxon>
        <taxon>Streptophyta</taxon>
        <taxon>Embryophyta</taxon>
        <taxon>Tracheophyta</taxon>
        <taxon>Spermatophyta</taxon>
        <taxon>Magnoliopsida</taxon>
        <taxon>eudicotyledons</taxon>
        <taxon>Gunneridae</taxon>
        <taxon>Pentapetalae</taxon>
        <taxon>rosids</taxon>
        <taxon>fabids</taxon>
        <taxon>Malpighiales</taxon>
        <taxon>Rhizophoraceae</taxon>
        <taxon>Rhizophora</taxon>
    </lineage>
</organism>
<reference evidence="1" key="1">
    <citation type="submission" date="2018-02" db="EMBL/GenBank/DDBJ databases">
        <title>Rhizophora mucronata_Transcriptome.</title>
        <authorList>
            <person name="Meera S.P."/>
            <person name="Sreeshan A."/>
            <person name="Augustine A."/>
        </authorList>
    </citation>
    <scope>NUCLEOTIDE SEQUENCE</scope>
    <source>
        <tissue evidence="1">Leaf</tissue>
    </source>
</reference>
<proteinExistence type="predicted"/>
<dbReference type="EMBL" id="GGEC01063014">
    <property type="protein sequence ID" value="MBX43498.1"/>
    <property type="molecule type" value="Transcribed_RNA"/>
</dbReference>
<accession>A0A2P2NLX9</accession>
<sequence>MVAIIKMSTIE</sequence>
<evidence type="ECO:0000313" key="1">
    <source>
        <dbReference type="EMBL" id="MBX43498.1"/>
    </source>
</evidence>
<protein>
    <submittedName>
        <fullName evidence="1">Uncharacterized protein</fullName>
    </submittedName>
</protein>
<name>A0A2P2NLX9_RHIMU</name>